<feature type="transmembrane region" description="Helical" evidence="8">
    <location>
        <begin position="231"/>
        <end position="254"/>
    </location>
</feature>
<proteinExistence type="inferred from homology"/>
<evidence type="ECO:0000256" key="8">
    <source>
        <dbReference type="SAM" id="Phobius"/>
    </source>
</evidence>
<feature type="transmembrane region" description="Helical" evidence="8">
    <location>
        <begin position="42"/>
        <end position="64"/>
    </location>
</feature>
<evidence type="ECO:0000256" key="7">
    <source>
        <dbReference type="ARBA" id="ARBA00023136"/>
    </source>
</evidence>
<dbReference type="GO" id="GO:0005886">
    <property type="term" value="C:plasma membrane"/>
    <property type="evidence" value="ECO:0007669"/>
    <property type="project" value="UniProtKB-SubCell"/>
</dbReference>
<keyword evidence="6 8" id="KW-1133">Transmembrane helix</keyword>
<dbReference type="EMBL" id="SODD01000040">
    <property type="protein sequence ID" value="TDW14532.1"/>
    <property type="molecule type" value="Genomic_DNA"/>
</dbReference>
<dbReference type="Pfam" id="PF01594">
    <property type="entry name" value="AI-2E_transport"/>
    <property type="match status" value="1"/>
</dbReference>
<dbReference type="PANTHER" id="PTHR21716:SF53">
    <property type="entry name" value="PERMEASE PERM-RELATED"/>
    <property type="match status" value="1"/>
</dbReference>
<keyword evidence="4" id="KW-1003">Cell membrane</keyword>
<dbReference type="AlphaFoldDB" id="A0A4R7ZBL6"/>
<feature type="transmembrane region" description="Helical" evidence="8">
    <location>
        <begin position="289"/>
        <end position="312"/>
    </location>
</feature>
<keyword evidence="5 8" id="KW-0812">Transmembrane</keyword>
<comment type="subcellular location">
    <subcellularLocation>
        <location evidence="1">Cell membrane</location>
        <topology evidence="1">Multi-pass membrane protein</topology>
    </subcellularLocation>
</comment>
<name>A0A4R7ZBL6_9FIRM</name>
<gene>
    <name evidence="9" type="ORF">EDD63_1401</name>
</gene>
<evidence type="ECO:0000256" key="1">
    <source>
        <dbReference type="ARBA" id="ARBA00004651"/>
    </source>
</evidence>
<evidence type="ECO:0000256" key="3">
    <source>
        <dbReference type="ARBA" id="ARBA00022448"/>
    </source>
</evidence>
<evidence type="ECO:0000256" key="4">
    <source>
        <dbReference type="ARBA" id="ARBA00022475"/>
    </source>
</evidence>
<dbReference type="Proteomes" id="UP000294743">
    <property type="component" value="Unassembled WGS sequence"/>
</dbReference>
<accession>A0A4R7ZBL6</accession>
<comment type="caution">
    <text evidence="9">The sequence shown here is derived from an EMBL/GenBank/DDBJ whole genome shotgun (WGS) entry which is preliminary data.</text>
</comment>
<dbReference type="PANTHER" id="PTHR21716">
    <property type="entry name" value="TRANSMEMBRANE PROTEIN"/>
    <property type="match status" value="1"/>
</dbReference>
<dbReference type="GO" id="GO:0055085">
    <property type="term" value="P:transmembrane transport"/>
    <property type="evidence" value="ECO:0007669"/>
    <property type="project" value="TreeGrafter"/>
</dbReference>
<evidence type="ECO:0000256" key="2">
    <source>
        <dbReference type="ARBA" id="ARBA00009773"/>
    </source>
</evidence>
<reference evidence="9 10" key="1">
    <citation type="submission" date="2019-03" db="EMBL/GenBank/DDBJ databases">
        <title>Genomic Encyclopedia of Type Strains, Phase IV (KMG-IV): sequencing the most valuable type-strain genomes for metagenomic binning, comparative biology and taxonomic classification.</title>
        <authorList>
            <person name="Goeker M."/>
        </authorList>
    </citation>
    <scope>NUCLEOTIDE SEQUENCE [LARGE SCALE GENOMIC DNA]</scope>
    <source>
        <strain evidence="9 10">DSM 28867</strain>
    </source>
</reference>
<evidence type="ECO:0000256" key="5">
    <source>
        <dbReference type="ARBA" id="ARBA00022692"/>
    </source>
</evidence>
<feature type="transmembrane region" description="Helical" evidence="8">
    <location>
        <begin position="260"/>
        <end position="282"/>
    </location>
</feature>
<keyword evidence="7 8" id="KW-0472">Membrane</keyword>
<feature type="transmembrane region" description="Helical" evidence="8">
    <location>
        <begin position="85"/>
        <end position="106"/>
    </location>
</feature>
<feature type="transmembrane region" description="Helical" evidence="8">
    <location>
        <begin position="170"/>
        <end position="196"/>
    </location>
</feature>
<comment type="similarity">
    <text evidence="2">Belongs to the autoinducer-2 exporter (AI-2E) (TC 2.A.86) family.</text>
</comment>
<dbReference type="RefSeq" id="WP_134170744.1">
    <property type="nucleotide sequence ID" value="NZ_SODD01000040.1"/>
</dbReference>
<evidence type="ECO:0000313" key="9">
    <source>
        <dbReference type="EMBL" id="TDW14532.1"/>
    </source>
</evidence>
<feature type="transmembrane region" description="Helical" evidence="8">
    <location>
        <begin position="12"/>
        <end position="30"/>
    </location>
</feature>
<evidence type="ECO:0000313" key="10">
    <source>
        <dbReference type="Proteomes" id="UP000294743"/>
    </source>
</evidence>
<feature type="transmembrane region" description="Helical" evidence="8">
    <location>
        <begin position="332"/>
        <end position="362"/>
    </location>
</feature>
<keyword evidence="3" id="KW-0813">Transport</keyword>
<sequence length="382" mass="43076">MKFNLDERSKKTVYIGGLVAFIAIAIYFFFSNFEVLKVWVNNVFQVLMPFVIGFAIAFLMNPVMMMLEEKVFAKLPFSKKAIRNISAIIAVIFGVVIVGLLIFVIGNQMRDSLDQLLANYDDYLKTFEIFMQDTLNFFHIDQAEMQSILESSEDLLGDLLKNIQTYAPTIFNFGLGFISLIIKVLVGIIAGVYMLMDKERFIAQFRKLNQAIFPSKVSTFFEDFFPVLRRIFYDFIVGKALDSLIIGIICYVGLELLGISYAPFISVIVGVTNMIPVFGPFIGAIPGIFILLLVEPIQALYFAIFVFVLQQFDGNILGPKILGDKLGIPSFWVLFSVTVGGALFGFVGMFIGVPVFAALYYLTKQFVDYRLAHKPTQEDTEI</sequence>
<dbReference type="InterPro" id="IPR002549">
    <property type="entry name" value="AI-2E-like"/>
</dbReference>
<protein>
    <submittedName>
        <fullName evidence="9">Putative PurR-regulated permease PerM</fullName>
    </submittedName>
</protein>
<keyword evidence="10" id="KW-1185">Reference proteome</keyword>
<dbReference type="OrthoDB" id="9793390at2"/>
<evidence type="ECO:0000256" key="6">
    <source>
        <dbReference type="ARBA" id="ARBA00022989"/>
    </source>
</evidence>
<organism evidence="9 10">
    <name type="scientific">Breznakia blatticola</name>
    <dbReference type="NCBI Taxonomy" id="1754012"/>
    <lineage>
        <taxon>Bacteria</taxon>
        <taxon>Bacillati</taxon>
        <taxon>Bacillota</taxon>
        <taxon>Erysipelotrichia</taxon>
        <taxon>Erysipelotrichales</taxon>
        <taxon>Erysipelotrichaceae</taxon>
        <taxon>Breznakia</taxon>
    </lineage>
</organism>